<evidence type="ECO:0000256" key="1">
    <source>
        <dbReference type="SAM" id="MobiDB-lite"/>
    </source>
</evidence>
<evidence type="ECO:0000313" key="4">
    <source>
        <dbReference type="Proteomes" id="UP000193467"/>
    </source>
</evidence>
<comment type="caution">
    <text evidence="3">The sequence shown here is derived from an EMBL/GenBank/DDBJ whole genome shotgun (WGS) entry which is preliminary data.</text>
</comment>
<gene>
    <name evidence="3" type="ORF">BCR35DRAFT_118028</name>
</gene>
<dbReference type="STRING" id="106004.A0A1Y2F055"/>
<proteinExistence type="predicted"/>
<dbReference type="InterPro" id="IPR038919">
    <property type="entry name" value="STB2/STB2"/>
</dbReference>
<evidence type="ECO:0000259" key="2">
    <source>
        <dbReference type="Pfam" id="PF25995"/>
    </source>
</evidence>
<feature type="compositionally biased region" description="Low complexity" evidence="1">
    <location>
        <begin position="194"/>
        <end position="208"/>
    </location>
</feature>
<dbReference type="OrthoDB" id="19806at2759"/>
<protein>
    <recommendedName>
        <fullName evidence="2">STB6-like N-terminal domain-containing protein</fullName>
    </recommendedName>
</protein>
<accession>A0A1Y2F055</accession>
<organism evidence="3 4">
    <name type="scientific">Leucosporidium creatinivorum</name>
    <dbReference type="NCBI Taxonomy" id="106004"/>
    <lineage>
        <taxon>Eukaryota</taxon>
        <taxon>Fungi</taxon>
        <taxon>Dikarya</taxon>
        <taxon>Basidiomycota</taxon>
        <taxon>Pucciniomycotina</taxon>
        <taxon>Microbotryomycetes</taxon>
        <taxon>Leucosporidiales</taxon>
        <taxon>Leucosporidium</taxon>
    </lineage>
</organism>
<feature type="compositionally biased region" description="Low complexity" evidence="1">
    <location>
        <begin position="216"/>
        <end position="227"/>
    </location>
</feature>
<dbReference type="InParanoid" id="A0A1Y2F055"/>
<dbReference type="AlphaFoldDB" id="A0A1Y2F055"/>
<name>A0A1Y2F055_9BASI</name>
<keyword evidence="4" id="KW-1185">Reference proteome</keyword>
<feature type="domain" description="STB6-like N-terminal" evidence="2">
    <location>
        <begin position="43"/>
        <end position="162"/>
    </location>
</feature>
<reference evidence="3 4" key="1">
    <citation type="submission" date="2016-07" db="EMBL/GenBank/DDBJ databases">
        <title>Pervasive Adenine N6-methylation of Active Genes in Fungi.</title>
        <authorList>
            <consortium name="DOE Joint Genome Institute"/>
            <person name="Mondo S.J."/>
            <person name="Dannebaum R.O."/>
            <person name="Kuo R.C."/>
            <person name="Labutti K."/>
            <person name="Haridas S."/>
            <person name="Kuo A."/>
            <person name="Salamov A."/>
            <person name="Ahrendt S.R."/>
            <person name="Lipzen A."/>
            <person name="Sullivan W."/>
            <person name="Andreopoulos W.B."/>
            <person name="Clum A."/>
            <person name="Lindquist E."/>
            <person name="Daum C."/>
            <person name="Ramamoorthy G.K."/>
            <person name="Gryganskyi A."/>
            <person name="Culley D."/>
            <person name="Magnuson J.K."/>
            <person name="James T.Y."/>
            <person name="O'Malley M.A."/>
            <person name="Stajich J.E."/>
            <person name="Spatafora J.W."/>
            <person name="Visel A."/>
            <person name="Grigoriev I.V."/>
        </authorList>
    </citation>
    <scope>NUCLEOTIDE SEQUENCE [LARGE SCALE GENOMIC DNA]</scope>
    <source>
        <strain evidence="3 4">62-1032</strain>
    </source>
</reference>
<dbReference type="PANTHER" id="PTHR31011">
    <property type="entry name" value="PROTEIN STB2-RELATED"/>
    <property type="match status" value="1"/>
</dbReference>
<dbReference type="Proteomes" id="UP000193467">
    <property type="component" value="Unassembled WGS sequence"/>
</dbReference>
<dbReference type="PANTHER" id="PTHR31011:SF2">
    <property type="entry name" value="PROTEIN STB2-RELATED"/>
    <property type="match status" value="1"/>
</dbReference>
<dbReference type="Pfam" id="PF25995">
    <property type="entry name" value="STB6_N"/>
    <property type="match status" value="1"/>
</dbReference>
<dbReference type="GO" id="GO:0070822">
    <property type="term" value="C:Sin3-type complex"/>
    <property type="evidence" value="ECO:0007669"/>
    <property type="project" value="TreeGrafter"/>
</dbReference>
<evidence type="ECO:0000313" key="3">
    <source>
        <dbReference type="EMBL" id="ORY76884.1"/>
    </source>
</evidence>
<sequence length="317" mass="33734">MAEGVAARPTAAASSSTPSLLLPTLPFSLYEVNWLADWSRTAATTLSGYQLWAVEQRVTDRTAALPVIVVFTGDKNDTISAQRFSPSTSLSQAQQARVFEDTKTVLRSSGAKLSEARHERGSYIPITSLPSLDPNLSIVQLPGGDYESVMQLLFANINLRRLGLGGRSGLRLTPATPAQQLHFRQSFRLPIPSPSAASHPSAAAPSASTSNLTVPSSQNGNSNGNHSTPAPTPFAETILSLIRLVQHALALYGLGIVRIPLPFSGVEPAPPPFLTHADSEEWAEATAAHVPAGRHLTRGDGLLCDTTLSALSLFRRC</sequence>
<dbReference type="EMBL" id="MCGR01000033">
    <property type="protein sequence ID" value="ORY76884.1"/>
    <property type="molecule type" value="Genomic_DNA"/>
</dbReference>
<feature type="region of interest" description="Disordered" evidence="1">
    <location>
        <begin position="193"/>
        <end position="230"/>
    </location>
</feature>
<dbReference type="InterPro" id="IPR059025">
    <property type="entry name" value="STB6_N"/>
</dbReference>